<comment type="subcellular location">
    <subcellularLocation>
        <location evidence="1">Cell membrane</location>
        <topology evidence="1">Multi-pass membrane protein</topology>
    </subcellularLocation>
</comment>
<feature type="transmembrane region" description="Helical" evidence="6">
    <location>
        <begin position="184"/>
        <end position="208"/>
    </location>
</feature>
<feature type="transmembrane region" description="Helical" evidence="6">
    <location>
        <begin position="338"/>
        <end position="363"/>
    </location>
</feature>
<feature type="transmembrane region" description="Helical" evidence="6">
    <location>
        <begin position="375"/>
        <end position="392"/>
    </location>
</feature>
<dbReference type="InterPro" id="IPR050833">
    <property type="entry name" value="Poly_Biosynth_Transport"/>
</dbReference>
<feature type="transmembrane region" description="Helical" evidence="6">
    <location>
        <begin position="229"/>
        <end position="253"/>
    </location>
</feature>
<dbReference type="GO" id="GO:0005886">
    <property type="term" value="C:plasma membrane"/>
    <property type="evidence" value="ECO:0007669"/>
    <property type="project" value="UniProtKB-SubCell"/>
</dbReference>
<feature type="transmembrane region" description="Helical" evidence="6">
    <location>
        <begin position="259"/>
        <end position="279"/>
    </location>
</feature>
<keyword evidence="4 6" id="KW-1133">Transmembrane helix</keyword>
<evidence type="ECO:0000256" key="5">
    <source>
        <dbReference type="ARBA" id="ARBA00023136"/>
    </source>
</evidence>
<dbReference type="Proteomes" id="UP000623776">
    <property type="component" value="Unassembled WGS sequence"/>
</dbReference>
<accession>A0A8H9LYT4</accession>
<feature type="transmembrane region" description="Helical" evidence="6">
    <location>
        <begin position="12"/>
        <end position="31"/>
    </location>
</feature>
<feature type="transmembrane region" description="Helical" evidence="6">
    <location>
        <begin position="310"/>
        <end position="332"/>
    </location>
</feature>
<dbReference type="PANTHER" id="PTHR30250">
    <property type="entry name" value="PST FAMILY PREDICTED COLANIC ACID TRANSPORTER"/>
    <property type="match status" value="1"/>
</dbReference>
<evidence type="ECO:0000313" key="7">
    <source>
        <dbReference type="EMBL" id="GGW40246.1"/>
    </source>
</evidence>
<reference evidence="8" key="1">
    <citation type="journal article" date="2019" name="Int. J. Syst. Evol. Microbiol.">
        <title>The Global Catalogue of Microorganisms (GCM) 10K type strain sequencing project: providing services to taxonomists for standard genome sequencing and annotation.</title>
        <authorList>
            <consortium name="The Broad Institute Genomics Platform"/>
            <consortium name="The Broad Institute Genome Sequencing Center for Infectious Disease"/>
            <person name="Wu L."/>
            <person name="Ma J."/>
        </authorList>
    </citation>
    <scope>NUCLEOTIDE SEQUENCE [LARGE SCALE GENOMIC DNA]</scope>
    <source>
        <strain evidence="8">KCTC 22154</strain>
    </source>
</reference>
<feature type="transmembrane region" description="Helical" evidence="6">
    <location>
        <begin position="156"/>
        <end position="178"/>
    </location>
</feature>
<keyword evidence="8" id="KW-1185">Reference proteome</keyword>
<protein>
    <recommendedName>
        <fullName evidence="9">Polysaccharide biosynthesis protein C-terminal domain-containing protein</fullName>
    </recommendedName>
</protein>
<feature type="transmembrane region" description="Helical" evidence="6">
    <location>
        <begin position="127"/>
        <end position="144"/>
    </location>
</feature>
<evidence type="ECO:0008006" key="9">
    <source>
        <dbReference type="Google" id="ProtNLM"/>
    </source>
</evidence>
<gene>
    <name evidence="7" type="ORF">GCM10007157_33740</name>
</gene>
<evidence type="ECO:0000313" key="8">
    <source>
        <dbReference type="Proteomes" id="UP000623776"/>
    </source>
</evidence>
<evidence type="ECO:0000256" key="2">
    <source>
        <dbReference type="ARBA" id="ARBA00022475"/>
    </source>
</evidence>
<proteinExistence type="predicted"/>
<dbReference type="EMBL" id="BMXN01000033">
    <property type="protein sequence ID" value="GGW40246.1"/>
    <property type="molecule type" value="Genomic_DNA"/>
</dbReference>
<keyword evidence="2" id="KW-1003">Cell membrane</keyword>
<dbReference type="Pfam" id="PF01943">
    <property type="entry name" value="Polysacc_synt"/>
    <property type="match status" value="1"/>
</dbReference>
<organism evidence="7 8">
    <name type="scientific">Vreelandella hamiltonii</name>
    <dbReference type="NCBI Taxonomy" id="502829"/>
    <lineage>
        <taxon>Bacteria</taxon>
        <taxon>Pseudomonadati</taxon>
        <taxon>Pseudomonadota</taxon>
        <taxon>Gammaproteobacteria</taxon>
        <taxon>Oceanospirillales</taxon>
        <taxon>Halomonadaceae</taxon>
        <taxon>Vreelandella</taxon>
    </lineage>
</organism>
<name>A0A8H9LYT4_9GAMM</name>
<evidence type="ECO:0000256" key="1">
    <source>
        <dbReference type="ARBA" id="ARBA00004651"/>
    </source>
</evidence>
<dbReference type="InterPro" id="IPR002797">
    <property type="entry name" value="Polysacc_synth"/>
</dbReference>
<evidence type="ECO:0000256" key="4">
    <source>
        <dbReference type="ARBA" id="ARBA00022989"/>
    </source>
</evidence>
<keyword evidence="3 6" id="KW-0812">Transmembrane</keyword>
<sequence length="446" mass="48680">MIKRILQNQLLTTLAARGIAAGGTFLLSYVLATFVSIQAFGAFMLCLSIMIGMQVFASLGTDRATLKYMGVATSNNNRREVAWIYRHAMTVNVLVGVLLGVVLWVAAPSVAQMLLSSTDNAVEALRMTALLSPVYSVIYLCNFLMKGWGRANVSCLFEIGCISIVLSGVVLVCAWLGISLGALALMTALGVILGLYLLVALWAVWWLYRRSALVESDSVSFTKGFYRHLPDFLLVGIIFYYTQWGVGLVLGAFHSESDVALFSLGLRLAMIIGFILTVYDSILGPRFSRLQHEGNGEGLRLLAQKSAFQMTCFALLPALVFIIWPNAVLALFGSDYTGAASVVRILVIGQLVNVMTGSVILLLLMADQQRAARNILIWSVVVGGIASLLLIPRYSAEGAAYALLLCLLIQNGVAVYVVKRKFGFMMTDWRFVMTPRSRANNDGEPR</sequence>
<keyword evidence="5 6" id="KW-0472">Membrane</keyword>
<feature type="transmembrane region" description="Helical" evidence="6">
    <location>
        <begin position="37"/>
        <end position="59"/>
    </location>
</feature>
<dbReference type="PANTHER" id="PTHR30250:SF11">
    <property type="entry name" value="O-ANTIGEN TRANSPORTER-RELATED"/>
    <property type="match status" value="1"/>
</dbReference>
<evidence type="ECO:0000256" key="6">
    <source>
        <dbReference type="SAM" id="Phobius"/>
    </source>
</evidence>
<dbReference type="AlphaFoldDB" id="A0A8H9LYT4"/>
<dbReference type="RefSeq" id="WP_144984569.1">
    <property type="nucleotide sequence ID" value="NZ_BMXN01000033.1"/>
</dbReference>
<evidence type="ECO:0000256" key="3">
    <source>
        <dbReference type="ARBA" id="ARBA00022692"/>
    </source>
</evidence>
<feature type="transmembrane region" description="Helical" evidence="6">
    <location>
        <begin position="398"/>
        <end position="418"/>
    </location>
</feature>
<comment type="caution">
    <text evidence="7">The sequence shown here is derived from an EMBL/GenBank/DDBJ whole genome shotgun (WGS) entry which is preliminary data.</text>
</comment>
<feature type="transmembrane region" description="Helical" evidence="6">
    <location>
        <begin position="88"/>
        <end position="107"/>
    </location>
</feature>